<comment type="caution">
    <text evidence="1">The sequence shown here is derived from an EMBL/GenBank/DDBJ whole genome shotgun (WGS) entry which is preliminary data.</text>
</comment>
<gene>
    <name evidence="1" type="ORF">TIFTF001_017571</name>
</gene>
<proteinExistence type="predicted"/>
<organism evidence="1 2">
    <name type="scientific">Ficus carica</name>
    <name type="common">Common fig</name>
    <dbReference type="NCBI Taxonomy" id="3494"/>
    <lineage>
        <taxon>Eukaryota</taxon>
        <taxon>Viridiplantae</taxon>
        <taxon>Streptophyta</taxon>
        <taxon>Embryophyta</taxon>
        <taxon>Tracheophyta</taxon>
        <taxon>Spermatophyta</taxon>
        <taxon>Magnoliopsida</taxon>
        <taxon>eudicotyledons</taxon>
        <taxon>Gunneridae</taxon>
        <taxon>Pentapetalae</taxon>
        <taxon>rosids</taxon>
        <taxon>fabids</taxon>
        <taxon>Rosales</taxon>
        <taxon>Moraceae</taxon>
        <taxon>Ficeae</taxon>
        <taxon>Ficus</taxon>
    </lineage>
</organism>
<protein>
    <submittedName>
        <fullName evidence="1">Uncharacterized protein</fullName>
    </submittedName>
</protein>
<dbReference type="EMBL" id="BTGU01000028">
    <property type="protein sequence ID" value="GMN48395.1"/>
    <property type="molecule type" value="Genomic_DNA"/>
</dbReference>
<dbReference type="Proteomes" id="UP001187192">
    <property type="component" value="Unassembled WGS sequence"/>
</dbReference>
<reference evidence="1" key="1">
    <citation type="submission" date="2023-07" db="EMBL/GenBank/DDBJ databases">
        <title>draft genome sequence of fig (Ficus carica).</title>
        <authorList>
            <person name="Takahashi T."/>
            <person name="Nishimura K."/>
        </authorList>
    </citation>
    <scope>NUCLEOTIDE SEQUENCE</scope>
</reference>
<accession>A0AA88A9R5</accession>
<dbReference type="AlphaFoldDB" id="A0AA88A9R5"/>
<name>A0AA88A9R5_FICCA</name>
<keyword evidence="2" id="KW-1185">Reference proteome</keyword>
<sequence>MSIKAPKEESKKHEAGCNALNISCNALKDRELDFVGCSPPLPCSRRAAVHKKPAAACLLKP</sequence>
<evidence type="ECO:0000313" key="1">
    <source>
        <dbReference type="EMBL" id="GMN48395.1"/>
    </source>
</evidence>
<evidence type="ECO:0000313" key="2">
    <source>
        <dbReference type="Proteomes" id="UP001187192"/>
    </source>
</evidence>